<keyword evidence="3" id="KW-0687">Ribonucleoprotein</keyword>
<dbReference type="AlphaFoldDB" id="A0A5C3MUI3"/>
<dbReference type="OrthoDB" id="2365484at2759"/>
<dbReference type="SUPFAM" id="SSF50104">
    <property type="entry name" value="Translation proteins SH3-like domain"/>
    <property type="match status" value="1"/>
</dbReference>
<proteinExistence type="inferred from homology"/>
<dbReference type="InterPro" id="IPR008991">
    <property type="entry name" value="Translation_prot_SH3-like_sf"/>
</dbReference>
<evidence type="ECO:0000313" key="5">
    <source>
        <dbReference type="Proteomes" id="UP000305948"/>
    </source>
</evidence>
<dbReference type="InterPro" id="IPR001141">
    <property type="entry name" value="Ribosomal_eL27"/>
</dbReference>
<dbReference type="Proteomes" id="UP000305948">
    <property type="component" value="Unassembled WGS sequence"/>
</dbReference>
<evidence type="ECO:0000313" key="4">
    <source>
        <dbReference type="EMBL" id="TFK48697.1"/>
    </source>
</evidence>
<evidence type="ECO:0000256" key="3">
    <source>
        <dbReference type="ARBA" id="ARBA00023274"/>
    </source>
</evidence>
<reference evidence="4 5" key="1">
    <citation type="journal article" date="2019" name="Nat. Ecol. Evol.">
        <title>Megaphylogeny resolves global patterns of mushroom evolution.</title>
        <authorList>
            <person name="Varga T."/>
            <person name="Krizsan K."/>
            <person name="Foldi C."/>
            <person name="Dima B."/>
            <person name="Sanchez-Garcia M."/>
            <person name="Sanchez-Ramirez S."/>
            <person name="Szollosi G.J."/>
            <person name="Szarkandi J.G."/>
            <person name="Papp V."/>
            <person name="Albert L."/>
            <person name="Andreopoulos W."/>
            <person name="Angelini C."/>
            <person name="Antonin V."/>
            <person name="Barry K.W."/>
            <person name="Bougher N.L."/>
            <person name="Buchanan P."/>
            <person name="Buyck B."/>
            <person name="Bense V."/>
            <person name="Catcheside P."/>
            <person name="Chovatia M."/>
            <person name="Cooper J."/>
            <person name="Damon W."/>
            <person name="Desjardin D."/>
            <person name="Finy P."/>
            <person name="Geml J."/>
            <person name="Haridas S."/>
            <person name="Hughes K."/>
            <person name="Justo A."/>
            <person name="Karasinski D."/>
            <person name="Kautmanova I."/>
            <person name="Kiss B."/>
            <person name="Kocsube S."/>
            <person name="Kotiranta H."/>
            <person name="LaButti K.M."/>
            <person name="Lechner B.E."/>
            <person name="Liimatainen K."/>
            <person name="Lipzen A."/>
            <person name="Lukacs Z."/>
            <person name="Mihaltcheva S."/>
            <person name="Morgado L.N."/>
            <person name="Niskanen T."/>
            <person name="Noordeloos M.E."/>
            <person name="Ohm R.A."/>
            <person name="Ortiz-Santana B."/>
            <person name="Ovrebo C."/>
            <person name="Racz N."/>
            <person name="Riley R."/>
            <person name="Savchenko A."/>
            <person name="Shiryaev A."/>
            <person name="Soop K."/>
            <person name="Spirin V."/>
            <person name="Szebenyi C."/>
            <person name="Tomsovsky M."/>
            <person name="Tulloss R.E."/>
            <person name="Uehling J."/>
            <person name="Grigoriev I.V."/>
            <person name="Vagvolgyi C."/>
            <person name="Papp T."/>
            <person name="Martin F.M."/>
            <person name="Miettinen O."/>
            <person name="Hibbett D.S."/>
            <person name="Nagy L.G."/>
        </authorList>
    </citation>
    <scope>NUCLEOTIDE SEQUENCE [LARGE SCALE GENOMIC DNA]</scope>
    <source>
        <strain evidence="4 5">OMC1185</strain>
    </source>
</reference>
<keyword evidence="5" id="KW-1185">Reference proteome</keyword>
<comment type="similarity">
    <text evidence="1">Belongs to the eukaryotic ribosomal protein eL27 family.</text>
</comment>
<accession>A0A5C3MUI3</accession>
<dbReference type="InterPro" id="IPR041991">
    <property type="entry name" value="Ribosomal_eL27_KOW"/>
</dbReference>
<dbReference type="InterPro" id="IPR038655">
    <property type="entry name" value="Ribosomal_eL27_sf"/>
</dbReference>
<evidence type="ECO:0000256" key="2">
    <source>
        <dbReference type="ARBA" id="ARBA00022980"/>
    </source>
</evidence>
<dbReference type="GO" id="GO:1990904">
    <property type="term" value="C:ribonucleoprotein complex"/>
    <property type="evidence" value="ECO:0007669"/>
    <property type="project" value="UniProtKB-KW"/>
</dbReference>
<dbReference type="GO" id="GO:0006412">
    <property type="term" value="P:translation"/>
    <property type="evidence" value="ECO:0007669"/>
    <property type="project" value="InterPro"/>
</dbReference>
<keyword evidence="2" id="KW-0689">Ribosomal protein</keyword>
<dbReference type="CDD" id="cd06090">
    <property type="entry name" value="KOW_RPL27"/>
    <property type="match status" value="1"/>
</dbReference>
<protein>
    <recommendedName>
        <fullName evidence="6">60S ribosomal protein L27</fullName>
    </recommendedName>
</protein>
<dbReference type="STRING" id="5364.A0A5C3MUI3"/>
<dbReference type="EMBL" id="ML213518">
    <property type="protein sequence ID" value="TFK48697.1"/>
    <property type="molecule type" value="Genomic_DNA"/>
</dbReference>
<evidence type="ECO:0000256" key="1">
    <source>
        <dbReference type="ARBA" id="ARBA00009124"/>
    </source>
</evidence>
<evidence type="ECO:0008006" key="6">
    <source>
        <dbReference type="Google" id="ProtNLM"/>
    </source>
</evidence>
<gene>
    <name evidence="4" type="ORF">OE88DRAFT_1737480</name>
</gene>
<dbReference type="GO" id="GO:0005840">
    <property type="term" value="C:ribosome"/>
    <property type="evidence" value="ECO:0007669"/>
    <property type="project" value="UniProtKB-KW"/>
</dbReference>
<name>A0A5C3MUI3_9AGAM</name>
<sequence>MASGDCNGPRAGKDGASTIEPIRINSIKRIQREGKTMRTSKHKRHIGSKQAACQEEVLYSIFGICREAFADSKPTPRAALIAKSPTRRLRPPLKMVKIYKPGKVAIVLQGRQAGKKVVVIKQNDEGTKERPYPHAVVAGIERYPRKVTKRMGTKKLQRRSKVKPFIKVVNYSHLFPTRYALELESLKGSVSTDTFREPTQREDSKKNIKKLLEDRYTSGKNRWFFQPLRRSLSIVSCTSLHIVRSAHVLPSRV</sequence>
<dbReference type="PANTHER" id="PTHR10497">
    <property type="entry name" value="60S RIBOSOMAL PROTEIN L27"/>
    <property type="match status" value="1"/>
</dbReference>
<dbReference type="Gene3D" id="2.30.30.770">
    <property type="match status" value="1"/>
</dbReference>
<organism evidence="4 5">
    <name type="scientific">Heliocybe sulcata</name>
    <dbReference type="NCBI Taxonomy" id="5364"/>
    <lineage>
        <taxon>Eukaryota</taxon>
        <taxon>Fungi</taxon>
        <taxon>Dikarya</taxon>
        <taxon>Basidiomycota</taxon>
        <taxon>Agaricomycotina</taxon>
        <taxon>Agaricomycetes</taxon>
        <taxon>Gloeophyllales</taxon>
        <taxon>Gloeophyllaceae</taxon>
        <taxon>Heliocybe</taxon>
    </lineage>
</organism>
<dbReference type="GO" id="GO:0003735">
    <property type="term" value="F:structural constituent of ribosome"/>
    <property type="evidence" value="ECO:0007669"/>
    <property type="project" value="InterPro"/>
</dbReference>
<dbReference type="FunFam" id="2.30.30.770:FF:000001">
    <property type="entry name" value="60S ribosomal protein L27"/>
    <property type="match status" value="1"/>
</dbReference>
<dbReference type="Pfam" id="PF01777">
    <property type="entry name" value="Ribosomal_L27e"/>
    <property type="match status" value="1"/>
</dbReference>